<dbReference type="AlphaFoldDB" id="A0A9P7M6M5"/>
<dbReference type="InterPro" id="IPR052030">
    <property type="entry name" value="Peptidase_M20/M20A_hydrolases"/>
</dbReference>
<evidence type="ECO:0000313" key="3">
    <source>
        <dbReference type="Proteomes" id="UP000706124"/>
    </source>
</evidence>
<dbReference type="Gene3D" id="3.40.630.10">
    <property type="entry name" value="Zn peptidases"/>
    <property type="match status" value="1"/>
</dbReference>
<dbReference type="FunFam" id="3.30.70.360:FF:000004">
    <property type="entry name" value="Peptidase M20 domain-containing protein 2"/>
    <property type="match status" value="1"/>
</dbReference>
<dbReference type="Pfam" id="PF07687">
    <property type="entry name" value="M20_dimer"/>
    <property type="match status" value="1"/>
</dbReference>
<proteinExistence type="predicted"/>
<dbReference type="InterPro" id="IPR036264">
    <property type="entry name" value="Bact_exopeptidase_dim_dom"/>
</dbReference>
<dbReference type="NCBIfam" id="TIGR01891">
    <property type="entry name" value="amidohydrolases"/>
    <property type="match status" value="1"/>
</dbReference>
<gene>
    <name evidence="2" type="ORF">E4U60_006671</name>
</gene>
<dbReference type="PANTHER" id="PTHR30575">
    <property type="entry name" value="PEPTIDASE M20"/>
    <property type="match status" value="1"/>
</dbReference>
<keyword evidence="3" id="KW-1185">Reference proteome</keyword>
<dbReference type="InterPro" id="IPR011650">
    <property type="entry name" value="Peptidase_M20_dimer"/>
</dbReference>
<dbReference type="SUPFAM" id="SSF53187">
    <property type="entry name" value="Zn-dependent exopeptidases"/>
    <property type="match status" value="1"/>
</dbReference>
<comment type="caution">
    <text evidence="2">The sequence shown here is derived from an EMBL/GenBank/DDBJ whole genome shotgun (WGS) entry which is preliminary data.</text>
</comment>
<feature type="domain" description="Peptidase M20 dimerisation" evidence="1">
    <location>
        <begin position="183"/>
        <end position="278"/>
    </location>
</feature>
<sequence length="282" mass="29847">MAIDWDSIRQLVNTHLDDLSPELFLINQSLHAQPELAYQEVHAHNTLSDYIEARGYPVERKAYGLDTSFQGATAGTDGRLVIVCAEYDALPNLGHGCGHNLIATASLGAFLGAAHVLSQLGLSGRLRILGTPAEEGGGGKARLLRAGAFGQPGDVAASIMAHPVPGGNIGRVSGLAALDLMASLKFRVEFRGVSAHAAGEPWKGRNALDAAVGAYNNVSMLRQQMRPEERVHGVFEVGGTVPNVIPDYTRMNWYVRAPTTEQGEALQTRVCACIDAAAVAAG</sequence>
<dbReference type="GO" id="GO:0016805">
    <property type="term" value="F:dipeptidase activity"/>
    <property type="evidence" value="ECO:0007669"/>
    <property type="project" value="TreeGrafter"/>
</dbReference>
<dbReference type="OrthoDB" id="6119954at2759"/>
<protein>
    <recommendedName>
        <fullName evidence="1">Peptidase M20 dimerisation domain-containing protein</fullName>
    </recommendedName>
</protein>
<dbReference type="SUPFAM" id="SSF55031">
    <property type="entry name" value="Bacterial exopeptidase dimerisation domain"/>
    <property type="match status" value="1"/>
</dbReference>
<reference evidence="2 3" key="1">
    <citation type="journal article" date="2020" name="bioRxiv">
        <title>Whole genome comparisons of ergot fungi reveals the divergence and evolution of species within the genus Claviceps are the result of varying mechanisms driving genome evolution and host range expansion.</title>
        <authorList>
            <person name="Wyka S.A."/>
            <person name="Mondo S.J."/>
            <person name="Liu M."/>
            <person name="Dettman J."/>
            <person name="Nalam V."/>
            <person name="Broders K.D."/>
        </authorList>
    </citation>
    <scope>NUCLEOTIDE SEQUENCE [LARGE SCALE GENOMIC DNA]</scope>
    <source>
        <strain evidence="2 3">CCC 1485</strain>
    </source>
</reference>
<evidence type="ECO:0000313" key="2">
    <source>
        <dbReference type="EMBL" id="KAG5930917.1"/>
    </source>
</evidence>
<evidence type="ECO:0000259" key="1">
    <source>
        <dbReference type="Pfam" id="PF07687"/>
    </source>
</evidence>
<name>A0A9P7M6M5_9HYPO</name>
<dbReference type="PANTHER" id="PTHR30575:SF8">
    <property type="entry name" value="PEPTIDASE M20 DOMAIN-CONTAINING PROTEIN 2"/>
    <property type="match status" value="1"/>
</dbReference>
<dbReference type="EMBL" id="SRPO01000667">
    <property type="protein sequence ID" value="KAG5930917.1"/>
    <property type="molecule type" value="Genomic_DNA"/>
</dbReference>
<dbReference type="Proteomes" id="UP000706124">
    <property type="component" value="Unassembled WGS sequence"/>
</dbReference>
<dbReference type="InterPro" id="IPR017439">
    <property type="entry name" value="Amidohydrolase"/>
</dbReference>
<organism evidence="2 3">
    <name type="scientific">Claviceps pazoutovae</name>
    <dbReference type="NCBI Taxonomy" id="1649127"/>
    <lineage>
        <taxon>Eukaryota</taxon>
        <taxon>Fungi</taxon>
        <taxon>Dikarya</taxon>
        <taxon>Ascomycota</taxon>
        <taxon>Pezizomycotina</taxon>
        <taxon>Sordariomycetes</taxon>
        <taxon>Hypocreomycetidae</taxon>
        <taxon>Hypocreales</taxon>
        <taxon>Clavicipitaceae</taxon>
        <taxon>Claviceps</taxon>
    </lineage>
</organism>
<feature type="non-terminal residue" evidence="2">
    <location>
        <position position="282"/>
    </location>
</feature>
<accession>A0A9P7M6M5</accession>